<keyword evidence="7" id="KW-0418">Kinase</keyword>
<evidence type="ECO:0000313" key="7">
    <source>
        <dbReference type="EMBL" id="GGB37688.1"/>
    </source>
</evidence>
<comment type="catalytic activity">
    <reaction evidence="1">
        <text>dihydroxyacetone + phosphoenolpyruvate = dihydroxyacetone phosphate + pyruvate</text>
        <dbReference type="Rhea" id="RHEA:18381"/>
        <dbReference type="ChEBI" id="CHEBI:15361"/>
        <dbReference type="ChEBI" id="CHEBI:16016"/>
        <dbReference type="ChEBI" id="CHEBI:57642"/>
        <dbReference type="ChEBI" id="CHEBI:58702"/>
        <dbReference type="EC" id="2.7.1.121"/>
    </reaction>
</comment>
<reference evidence="7" key="2">
    <citation type="submission" date="2020-09" db="EMBL/GenBank/DDBJ databases">
        <authorList>
            <person name="Sun Q."/>
            <person name="Zhou Y."/>
        </authorList>
    </citation>
    <scope>NUCLEOTIDE SEQUENCE</scope>
    <source>
        <strain evidence="7">CGMCC 1.15454</strain>
    </source>
</reference>
<dbReference type="SUPFAM" id="SSF53062">
    <property type="entry name" value="PTS system fructose IIA component-like"/>
    <property type="match status" value="1"/>
</dbReference>
<dbReference type="Proteomes" id="UP000621492">
    <property type="component" value="Unassembled WGS sequence"/>
</dbReference>
<dbReference type="Pfam" id="PF03610">
    <property type="entry name" value="EIIA-man"/>
    <property type="match status" value="1"/>
</dbReference>
<keyword evidence="8" id="KW-1185">Reference proteome</keyword>
<sequence>MAYAGIVLISHSPKVVEGIKDIIRQVNQDVAIELAGGTDDNQIGTSIDKILKAIERADEGKGVLLVYDLGSAKMNAEMAVEMTDREHIKIVEAPLIEGAYVASVEAGMGKSVDEIIATLEREF</sequence>
<dbReference type="PANTHER" id="PTHR38594:SF1">
    <property type="entry name" value="PEP-DEPENDENT DIHYDROXYACETONE KINASE, PHOSPHORYL DONOR SUBUNIT DHAM"/>
    <property type="match status" value="1"/>
</dbReference>
<comment type="function">
    <text evidence="2">Component of the dihydroxyacetone kinase complex, which is responsible for the phosphoenolpyruvate (PEP)-dependent phosphorylation of dihydroxyacetone. DhaM serves as the phosphoryl donor. Is phosphorylated by phosphoenolpyruvate in an EI- and HPr-dependent reaction, and a phosphorelay system on histidine residues finally leads to phosphoryl transfer to DhaL and dihydroxyacetone.</text>
</comment>
<name>A0A9W5X4X2_9BACI</name>
<dbReference type="PROSITE" id="PS51096">
    <property type="entry name" value="PTS_EIIA_TYPE_4"/>
    <property type="match status" value="1"/>
</dbReference>
<feature type="domain" description="PTS EIIA type-4" evidence="6">
    <location>
        <begin position="3"/>
        <end position="123"/>
    </location>
</feature>
<protein>
    <recommendedName>
        <fullName evidence="3">phosphoenolpyruvate--glycerone phosphotransferase</fullName>
        <ecNumber evidence="3">2.7.1.121</ecNumber>
    </recommendedName>
</protein>
<evidence type="ECO:0000256" key="5">
    <source>
        <dbReference type="ARBA" id="ARBA00046577"/>
    </source>
</evidence>
<dbReference type="GO" id="GO:0047324">
    <property type="term" value="F:phosphoenolpyruvate-glycerone phosphotransferase activity"/>
    <property type="evidence" value="ECO:0007669"/>
    <property type="project" value="UniProtKB-EC"/>
</dbReference>
<comment type="caution">
    <text evidence="7">The sequence shown here is derived from an EMBL/GenBank/DDBJ whole genome shotgun (WGS) entry which is preliminary data.</text>
</comment>
<evidence type="ECO:0000256" key="3">
    <source>
        <dbReference type="ARBA" id="ARBA00012095"/>
    </source>
</evidence>
<dbReference type="NCBIfam" id="TIGR02364">
    <property type="entry name" value="dha_pts"/>
    <property type="match status" value="1"/>
</dbReference>
<dbReference type="EMBL" id="BMJD01000007">
    <property type="protein sequence ID" value="GGB37688.1"/>
    <property type="molecule type" value="Genomic_DNA"/>
</dbReference>
<evidence type="ECO:0000259" key="6">
    <source>
        <dbReference type="PROSITE" id="PS51096"/>
    </source>
</evidence>
<dbReference type="InterPro" id="IPR004701">
    <property type="entry name" value="PTS_EIIA_man-typ"/>
</dbReference>
<dbReference type="RefSeq" id="WP_088052847.1">
    <property type="nucleotide sequence ID" value="NZ_BMJD01000007.1"/>
</dbReference>
<dbReference type="GO" id="GO:0016020">
    <property type="term" value="C:membrane"/>
    <property type="evidence" value="ECO:0007669"/>
    <property type="project" value="InterPro"/>
</dbReference>
<dbReference type="GO" id="GO:0009401">
    <property type="term" value="P:phosphoenolpyruvate-dependent sugar phosphotransferase system"/>
    <property type="evidence" value="ECO:0007669"/>
    <property type="project" value="InterPro"/>
</dbReference>
<dbReference type="EC" id="2.7.1.121" evidence="3"/>
<dbReference type="InterPro" id="IPR036662">
    <property type="entry name" value="PTS_EIIA_man-typ_sf"/>
</dbReference>
<proteinExistence type="predicted"/>
<comment type="subunit">
    <text evidence="5">Homodimer. The dihydroxyacetone kinase complex is composed of a homodimer of DhaM, a homodimer of DhaK and the subunit DhaL.</text>
</comment>
<dbReference type="InterPro" id="IPR012844">
    <property type="entry name" value="DhaM_N"/>
</dbReference>
<evidence type="ECO:0000256" key="1">
    <source>
        <dbReference type="ARBA" id="ARBA00001113"/>
    </source>
</evidence>
<gene>
    <name evidence="7" type="ORF">GCM10011409_13940</name>
</gene>
<evidence type="ECO:0000256" key="2">
    <source>
        <dbReference type="ARBA" id="ARBA00002788"/>
    </source>
</evidence>
<dbReference type="PANTHER" id="PTHR38594">
    <property type="entry name" value="PEP-DEPENDENT DIHYDROXYACETONE KINASE, PHOSPHORYL DONOR SUBUNIT DHAM"/>
    <property type="match status" value="1"/>
</dbReference>
<evidence type="ECO:0000256" key="4">
    <source>
        <dbReference type="ARBA" id="ARBA00022679"/>
    </source>
</evidence>
<evidence type="ECO:0000313" key="8">
    <source>
        <dbReference type="Proteomes" id="UP000621492"/>
    </source>
</evidence>
<accession>A0A9W5X4X2</accession>
<organism evidence="7 8">
    <name type="scientific">Lentibacillus populi</name>
    <dbReference type="NCBI Taxonomy" id="1827502"/>
    <lineage>
        <taxon>Bacteria</taxon>
        <taxon>Bacillati</taxon>
        <taxon>Bacillota</taxon>
        <taxon>Bacilli</taxon>
        <taxon>Bacillales</taxon>
        <taxon>Bacillaceae</taxon>
        <taxon>Lentibacillus</taxon>
    </lineage>
</organism>
<dbReference type="InterPro" id="IPR039643">
    <property type="entry name" value="DhaM"/>
</dbReference>
<reference evidence="7" key="1">
    <citation type="journal article" date="2014" name="Int. J. Syst. Evol. Microbiol.">
        <title>Complete genome sequence of Corynebacterium casei LMG S-19264T (=DSM 44701T), isolated from a smear-ripened cheese.</title>
        <authorList>
            <consortium name="US DOE Joint Genome Institute (JGI-PGF)"/>
            <person name="Walter F."/>
            <person name="Albersmeier A."/>
            <person name="Kalinowski J."/>
            <person name="Ruckert C."/>
        </authorList>
    </citation>
    <scope>NUCLEOTIDE SEQUENCE</scope>
    <source>
        <strain evidence="7">CGMCC 1.15454</strain>
    </source>
</reference>
<dbReference type="AlphaFoldDB" id="A0A9W5X4X2"/>
<dbReference type="GO" id="GO:0019563">
    <property type="term" value="P:glycerol catabolic process"/>
    <property type="evidence" value="ECO:0007669"/>
    <property type="project" value="InterPro"/>
</dbReference>
<dbReference type="Gene3D" id="3.40.50.510">
    <property type="entry name" value="Phosphotransferase system, mannose-type IIA component"/>
    <property type="match status" value="1"/>
</dbReference>
<keyword evidence="4" id="KW-0808">Transferase</keyword>